<accession>A0A5D2PRU9</accession>
<dbReference type="Proteomes" id="UP000322667">
    <property type="component" value="Chromosome A07"/>
</dbReference>
<protein>
    <submittedName>
        <fullName evidence="1">Uncharacterized protein</fullName>
    </submittedName>
</protein>
<sequence>MGGGAEATCAIDVTGAVGVRGGGGKWFKVSDFETLNLGLVGFGPLLGVRGFLGPKLSLYRGNIERIIKRLMVDMEGNYIKKRALDLKEKVAFCLMEDGSTSCSFNGLAKHISSI</sequence>
<dbReference type="AlphaFoldDB" id="A0A5D2PRU9"/>
<reference evidence="1 2" key="1">
    <citation type="submission" date="2019-07" db="EMBL/GenBank/DDBJ databases">
        <title>WGS assembly of Gossypium tomentosum.</title>
        <authorList>
            <person name="Chen Z.J."/>
            <person name="Sreedasyam A."/>
            <person name="Ando A."/>
            <person name="Song Q."/>
            <person name="De L."/>
            <person name="Hulse-Kemp A."/>
            <person name="Ding M."/>
            <person name="Ye W."/>
            <person name="Kirkbride R."/>
            <person name="Jenkins J."/>
            <person name="Plott C."/>
            <person name="Lovell J."/>
            <person name="Lin Y.-M."/>
            <person name="Vaughn R."/>
            <person name="Liu B."/>
            <person name="Li W."/>
            <person name="Simpson S."/>
            <person name="Scheffler B."/>
            <person name="Saski C."/>
            <person name="Grover C."/>
            <person name="Hu G."/>
            <person name="Conover J."/>
            <person name="Carlson J."/>
            <person name="Shu S."/>
            <person name="Boston L."/>
            <person name="Williams M."/>
            <person name="Peterson D."/>
            <person name="Mcgee K."/>
            <person name="Jones D."/>
            <person name="Wendel J."/>
            <person name="Stelly D."/>
            <person name="Grimwood J."/>
            <person name="Schmutz J."/>
        </authorList>
    </citation>
    <scope>NUCLEOTIDE SEQUENCE [LARGE SCALE GENOMIC DNA]</scope>
    <source>
        <strain evidence="1">7179.01</strain>
    </source>
</reference>
<evidence type="ECO:0000313" key="1">
    <source>
        <dbReference type="EMBL" id="TYI18799.1"/>
    </source>
</evidence>
<dbReference type="EMBL" id="CM017616">
    <property type="protein sequence ID" value="TYI18799.1"/>
    <property type="molecule type" value="Genomic_DNA"/>
</dbReference>
<keyword evidence="2" id="KW-1185">Reference proteome</keyword>
<name>A0A5D2PRU9_GOSTO</name>
<organism evidence="1 2">
    <name type="scientific">Gossypium tomentosum</name>
    <name type="common">Hawaiian cotton</name>
    <name type="synonym">Gossypium sandvicense</name>
    <dbReference type="NCBI Taxonomy" id="34277"/>
    <lineage>
        <taxon>Eukaryota</taxon>
        <taxon>Viridiplantae</taxon>
        <taxon>Streptophyta</taxon>
        <taxon>Embryophyta</taxon>
        <taxon>Tracheophyta</taxon>
        <taxon>Spermatophyta</taxon>
        <taxon>Magnoliopsida</taxon>
        <taxon>eudicotyledons</taxon>
        <taxon>Gunneridae</taxon>
        <taxon>Pentapetalae</taxon>
        <taxon>rosids</taxon>
        <taxon>malvids</taxon>
        <taxon>Malvales</taxon>
        <taxon>Malvaceae</taxon>
        <taxon>Malvoideae</taxon>
        <taxon>Gossypium</taxon>
    </lineage>
</organism>
<gene>
    <name evidence="1" type="ORF">ES332_A07G118000v1</name>
</gene>
<proteinExistence type="predicted"/>
<evidence type="ECO:0000313" key="2">
    <source>
        <dbReference type="Proteomes" id="UP000322667"/>
    </source>
</evidence>